<comment type="caution">
    <text evidence="1">The sequence shown here is derived from an EMBL/GenBank/DDBJ whole genome shotgun (WGS) entry which is preliminary data.</text>
</comment>
<accession>A0AA39ZW13</accession>
<dbReference type="AlphaFoldDB" id="A0AA39ZW13"/>
<dbReference type="EMBL" id="JAUKUA010000007">
    <property type="protein sequence ID" value="KAK0704577.1"/>
    <property type="molecule type" value="Genomic_DNA"/>
</dbReference>
<evidence type="ECO:0000313" key="1">
    <source>
        <dbReference type="EMBL" id="KAK0704577.1"/>
    </source>
</evidence>
<name>A0AA39ZW13_9PEZI</name>
<reference evidence="1" key="1">
    <citation type="submission" date="2023-06" db="EMBL/GenBank/DDBJ databases">
        <title>Genome-scale phylogeny and comparative genomics of the fungal order Sordariales.</title>
        <authorList>
            <consortium name="Lawrence Berkeley National Laboratory"/>
            <person name="Hensen N."/>
            <person name="Bonometti L."/>
            <person name="Westerberg I."/>
            <person name="Brannstrom I.O."/>
            <person name="Guillou S."/>
            <person name="Cros-Aarteil S."/>
            <person name="Calhoun S."/>
            <person name="Haridas S."/>
            <person name="Kuo A."/>
            <person name="Mondo S."/>
            <person name="Pangilinan J."/>
            <person name="Riley R."/>
            <person name="Labutti K."/>
            <person name="Andreopoulos B."/>
            <person name="Lipzen A."/>
            <person name="Chen C."/>
            <person name="Yanf M."/>
            <person name="Daum C."/>
            <person name="Ng V."/>
            <person name="Clum A."/>
            <person name="Steindorff A."/>
            <person name="Ohm R."/>
            <person name="Martin F."/>
            <person name="Silar P."/>
            <person name="Natvig D."/>
            <person name="Lalanne C."/>
            <person name="Gautier V."/>
            <person name="Ament-Velasquez S.L."/>
            <person name="Kruys A."/>
            <person name="Hutchinson M.I."/>
            <person name="Powell A.J."/>
            <person name="Barry K."/>
            <person name="Miller A.N."/>
            <person name="Grigoriev I.V."/>
            <person name="Debuchy R."/>
            <person name="Gladieux P."/>
            <person name="Thoren M.H."/>
            <person name="Johannesson H."/>
        </authorList>
    </citation>
    <scope>NUCLEOTIDE SEQUENCE</scope>
    <source>
        <strain evidence="1">SMH4607-1</strain>
    </source>
</reference>
<proteinExistence type="predicted"/>
<protein>
    <submittedName>
        <fullName evidence="1">Uncharacterized protein</fullName>
    </submittedName>
</protein>
<gene>
    <name evidence="1" type="ORF">B0H67DRAFT_557353</name>
</gene>
<evidence type="ECO:0000313" key="2">
    <source>
        <dbReference type="Proteomes" id="UP001172102"/>
    </source>
</evidence>
<keyword evidence="2" id="KW-1185">Reference proteome</keyword>
<organism evidence="1 2">
    <name type="scientific">Lasiosphaeris hirsuta</name>
    <dbReference type="NCBI Taxonomy" id="260670"/>
    <lineage>
        <taxon>Eukaryota</taxon>
        <taxon>Fungi</taxon>
        <taxon>Dikarya</taxon>
        <taxon>Ascomycota</taxon>
        <taxon>Pezizomycotina</taxon>
        <taxon>Sordariomycetes</taxon>
        <taxon>Sordariomycetidae</taxon>
        <taxon>Sordariales</taxon>
        <taxon>Lasiosphaeriaceae</taxon>
        <taxon>Lasiosphaeris</taxon>
    </lineage>
</organism>
<dbReference type="Proteomes" id="UP001172102">
    <property type="component" value="Unassembled WGS sequence"/>
</dbReference>
<sequence length="225" mass="25428">MAGVSCTFPPGTGLRTGYPYLFNKMSCKQETGRWASKQGVRSANVYRIQRVGGLRATPNTVLFNSLYARRPSLMTQPRTNNQVHQANTSLPQTTVAVKTPTSFKKSPISILFHCCPAHHRNFIQAQILNYFFQKCKYAIAIEYILIAGRSLVEIAKNTNGAGLLLSPQSWKAWSDKLREIADAATADDEWDLKVNATTAHATTAHARTVELWPEFFYFFFEEWEE</sequence>